<organism evidence="1 2">
    <name type="scientific">Exiguobacterium indicum</name>
    <dbReference type="NCBI Taxonomy" id="296995"/>
    <lineage>
        <taxon>Bacteria</taxon>
        <taxon>Bacillati</taxon>
        <taxon>Bacillota</taxon>
        <taxon>Bacilli</taxon>
        <taxon>Bacillales</taxon>
        <taxon>Bacillales Family XII. Incertae Sedis</taxon>
        <taxon>Exiguobacterium</taxon>
    </lineage>
</organism>
<dbReference type="InterPro" id="IPR001387">
    <property type="entry name" value="Cro/C1-type_HTH"/>
</dbReference>
<dbReference type="Proteomes" id="UP001387110">
    <property type="component" value="Unassembled WGS sequence"/>
</dbReference>
<dbReference type="CDD" id="cd00093">
    <property type="entry name" value="HTH_XRE"/>
    <property type="match status" value="1"/>
</dbReference>
<accession>A0ABU8EH91</accession>
<dbReference type="SUPFAM" id="SSF47413">
    <property type="entry name" value="lambda repressor-like DNA-binding domains"/>
    <property type="match status" value="1"/>
</dbReference>
<dbReference type="InterPro" id="IPR010982">
    <property type="entry name" value="Lambda_DNA-bd_dom_sf"/>
</dbReference>
<name>A0ABU8EH91_9BACL</name>
<comment type="caution">
    <text evidence="1">The sequence shown here is derived from an EMBL/GenBank/DDBJ whole genome shotgun (WGS) entry which is preliminary data.</text>
</comment>
<dbReference type="RefSeq" id="WP_336449173.1">
    <property type="nucleotide sequence ID" value="NZ_JBAWKY010000002.1"/>
</dbReference>
<evidence type="ECO:0000313" key="1">
    <source>
        <dbReference type="EMBL" id="MEI4462294.1"/>
    </source>
</evidence>
<evidence type="ECO:0008006" key="3">
    <source>
        <dbReference type="Google" id="ProtNLM"/>
    </source>
</evidence>
<keyword evidence="2" id="KW-1185">Reference proteome</keyword>
<gene>
    <name evidence="1" type="ORF">SZL87_07675</name>
</gene>
<sequence length="254" mass="29842">MYYLTFLRILMMLESLSNKELALKLGVSEANLKEWADGERNIPYQWFNKFKEVLDIDNPQLLSNKMELPSVEEMGLIGDATIVNVQQLKNNRQIIWQPVGTDMRNFHRSILDEQGMPPIHFDDRFLTDLNQHLIDLDVKKVSVWGVKDGKNYVTFNKFQRIENGDIVMFYSTQKFVAYGEVIGKIESKEWSKELWWSEDFENIYVLRDVKTTNLDFLEVTKIVYGESGKSLQSLRILDDEKSESMYDFLNLQDN</sequence>
<dbReference type="EMBL" id="JBAWKY010000002">
    <property type="protein sequence ID" value="MEI4462294.1"/>
    <property type="molecule type" value="Genomic_DNA"/>
</dbReference>
<protein>
    <recommendedName>
        <fullName evidence="3">HTH cro/C1-type domain-containing protein</fullName>
    </recommendedName>
</protein>
<dbReference type="Gene3D" id="3.10.590.10">
    <property type="entry name" value="ph1033 like domains"/>
    <property type="match status" value="1"/>
</dbReference>
<proteinExistence type="predicted"/>
<evidence type="ECO:0000313" key="2">
    <source>
        <dbReference type="Proteomes" id="UP001387110"/>
    </source>
</evidence>
<dbReference type="Gene3D" id="1.10.260.40">
    <property type="entry name" value="lambda repressor-like DNA-binding domains"/>
    <property type="match status" value="1"/>
</dbReference>
<reference evidence="1 2" key="1">
    <citation type="submission" date="2023-12" db="EMBL/GenBank/DDBJ databases">
        <authorList>
            <person name="Easwaran N."/>
            <person name="Lazarus H.P.S."/>
        </authorList>
    </citation>
    <scope>NUCLEOTIDE SEQUENCE [LARGE SCALE GENOMIC DNA]</scope>
    <source>
        <strain evidence="1 2">VIT-2023</strain>
    </source>
</reference>